<dbReference type="Proteomes" id="UP000724584">
    <property type="component" value="Unassembled WGS sequence"/>
</dbReference>
<organism evidence="1 2">
    <name type="scientific">Chaetomium tenue</name>
    <dbReference type="NCBI Taxonomy" id="1854479"/>
    <lineage>
        <taxon>Eukaryota</taxon>
        <taxon>Fungi</taxon>
        <taxon>Dikarya</taxon>
        <taxon>Ascomycota</taxon>
        <taxon>Pezizomycotina</taxon>
        <taxon>Sordariomycetes</taxon>
        <taxon>Sordariomycetidae</taxon>
        <taxon>Sordariales</taxon>
        <taxon>Chaetomiaceae</taxon>
        <taxon>Chaetomium</taxon>
    </lineage>
</organism>
<dbReference type="EMBL" id="JAGIZQ010000005">
    <property type="protein sequence ID" value="KAH6627366.1"/>
    <property type="molecule type" value="Genomic_DNA"/>
</dbReference>
<comment type="caution">
    <text evidence="1">The sequence shown here is derived from an EMBL/GenBank/DDBJ whole genome shotgun (WGS) entry which is preliminary data.</text>
</comment>
<evidence type="ECO:0000313" key="1">
    <source>
        <dbReference type="EMBL" id="KAH6627366.1"/>
    </source>
</evidence>
<keyword evidence="2" id="KW-1185">Reference proteome</keyword>
<accession>A0ACB7P0Z4</accession>
<name>A0ACB7P0Z4_9PEZI</name>
<gene>
    <name evidence="1" type="ORF">F5144DRAFT_271115</name>
</gene>
<proteinExistence type="predicted"/>
<sequence length="275" mass="31036">MASQDNTPTQAAQPKITLYWLNESRAQRIAWLLEELNLEYDIKVFYRNEDMQAPPELEKLHPLGKSPVLSIKLPDPTDPTKEKQIILAESGAIATYLTENFGRATSLSPKKYLDAHEGQPGAETEAWMRYQYFLHYPEGSLMPPILVSLILLILKGPKIPFFIRPITSSVVDKLFEAFVIPEMVKHLGFLESRLESSPGNGQYLCGSHLTTADILLAFPLQLALDARDVGKGEGTMKDKFPKLWAYLKRLEEEPGFKRAEAKTAEFEKKTSGKKN</sequence>
<reference evidence="1 2" key="1">
    <citation type="journal article" date="2021" name="Nat. Commun.">
        <title>Genetic determinants of endophytism in the Arabidopsis root mycobiome.</title>
        <authorList>
            <person name="Mesny F."/>
            <person name="Miyauchi S."/>
            <person name="Thiergart T."/>
            <person name="Pickel B."/>
            <person name="Atanasova L."/>
            <person name="Karlsson M."/>
            <person name="Huettel B."/>
            <person name="Barry K.W."/>
            <person name="Haridas S."/>
            <person name="Chen C."/>
            <person name="Bauer D."/>
            <person name="Andreopoulos W."/>
            <person name="Pangilinan J."/>
            <person name="LaButti K."/>
            <person name="Riley R."/>
            <person name="Lipzen A."/>
            <person name="Clum A."/>
            <person name="Drula E."/>
            <person name="Henrissat B."/>
            <person name="Kohler A."/>
            <person name="Grigoriev I.V."/>
            <person name="Martin F.M."/>
            <person name="Hacquard S."/>
        </authorList>
    </citation>
    <scope>NUCLEOTIDE SEQUENCE [LARGE SCALE GENOMIC DNA]</scope>
    <source>
        <strain evidence="1 2">MPI-SDFR-AT-0079</strain>
    </source>
</reference>
<evidence type="ECO:0000313" key="2">
    <source>
        <dbReference type="Proteomes" id="UP000724584"/>
    </source>
</evidence>
<protein>
    <submittedName>
        <fullName evidence="1">Glutathione S-transferase</fullName>
    </submittedName>
</protein>